<gene>
    <name evidence="2" type="ORF">MONAX_5E018312</name>
</gene>
<protein>
    <submittedName>
        <fullName evidence="2">Uncharacterized protein</fullName>
    </submittedName>
</protein>
<feature type="compositionally biased region" description="Pro residues" evidence="1">
    <location>
        <begin position="25"/>
        <end position="34"/>
    </location>
</feature>
<feature type="non-terminal residue" evidence="2">
    <location>
        <position position="1"/>
    </location>
</feature>
<evidence type="ECO:0000313" key="3">
    <source>
        <dbReference type="Proteomes" id="UP000335636"/>
    </source>
</evidence>
<name>A0A5E4BZJ3_MARMO</name>
<feature type="region of interest" description="Disordered" evidence="1">
    <location>
        <begin position="25"/>
        <end position="67"/>
    </location>
</feature>
<keyword evidence="3" id="KW-1185">Reference proteome</keyword>
<evidence type="ECO:0000313" key="2">
    <source>
        <dbReference type="EMBL" id="VTJ74410.1"/>
    </source>
</evidence>
<evidence type="ECO:0000256" key="1">
    <source>
        <dbReference type="SAM" id="MobiDB-lite"/>
    </source>
</evidence>
<accession>A0A5E4BZJ3</accession>
<sequence>SRSLCQLLQPPPKWPSTVVNTALPPLPGIAPSPTPRFGATHGPPNETTCSFHEGSRTNPLSFSGPSEDGSTCWKIQQSLAHCHHSGLQGRKGALKSQ</sequence>
<dbReference type="AlphaFoldDB" id="A0A5E4BZJ3"/>
<reference evidence="2" key="1">
    <citation type="submission" date="2019-04" db="EMBL/GenBank/DDBJ databases">
        <authorList>
            <person name="Alioto T."/>
            <person name="Alioto T."/>
        </authorList>
    </citation>
    <scope>NUCLEOTIDE SEQUENCE [LARGE SCALE GENOMIC DNA]</scope>
</reference>
<feature type="compositionally biased region" description="Polar residues" evidence="1">
    <location>
        <begin position="45"/>
        <end position="64"/>
    </location>
</feature>
<organism evidence="2 3">
    <name type="scientific">Marmota monax</name>
    <name type="common">Woodchuck</name>
    <dbReference type="NCBI Taxonomy" id="9995"/>
    <lineage>
        <taxon>Eukaryota</taxon>
        <taxon>Metazoa</taxon>
        <taxon>Chordata</taxon>
        <taxon>Craniata</taxon>
        <taxon>Vertebrata</taxon>
        <taxon>Euteleostomi</taxon>
        <taxon>Mammalia</taxon>
        <taxon>Eutheria</taxon>
        <taxon>Euarchontoglires</taxon>
        <taxon>Glires</taxon>
        <taxon>Rodentia</taxon>
        <taxon>Sciuromorpha</taxon>
        <taxon>Sciuridae</taxon>
        <taxon>Xerinae</taxon>
        <taxon>Marmotini</taxon>
        <taxon>Marmota</taxon>
    </lineage>
</organism>
<dbReference type="EMBL" id="CABDUW010000741">
    <property type="protein sequence ID" value="VTJ74410.1"/>
    <property type="molecule type" value="Genomic_DNA"/>
</dbReference>
<proteinExistence type="predicted"/>
<dbReference type="Proteomes" id="UP000335636">
    <property type="component" value="Unassembled WGS sequence"/>
</dbReference>
<comment type="caution">
    <text evidence="2">The sequence shown here is derived from an EMBL/GenBank/DDBJ whole genome shotgun (WGS) entry which is preliminary data.</text>
</comment>